<evidence type="ECO:0000313" key="7">
    <source>
        <dbReference type="Proteomes" id="UP000295484"/>
    </source>
</evidence>
<comment type="catalytic activity">
    <reaction evidence="1">
        <text>ATP + protein L-histidine = ADP + protein N-phospho-L-histidine.</text>
        <dbReference type="EC" id="2.7.13.3"/>
    </reaction>
</comment>
<dbReference type="Gene3D" id="1.10.287.130">
    <property type="match status" value="1"/>
</dbReference>
<organism evidence="6 7">
    <name type="scientific">Rhodovulum visakhapatnamense</name>
    <dbReference type="NCBI Taxonomy" id="364297"/>
    <lineage>
        <taxon>Bacteria</taxon>
        <taxon>Pseudomonadati</taxon>
        <taxon>Pseudomonadota</taxon>
        <taxon>Alphaproteobacteria</taxon>
        <taxon>Rhodobacterales</taxon>
        <taxon>Paracoccaceae</taxon>
        <taxon>Rhodovulum</taxon>
    </lineage>
</organism>
<dbReference type="InterPro" id="IPR036097">
    <property type="entry name" value="HisK_dim/P_sf"/>
</dbReference>
<gene>
    <name evidence="6" type="ORF">EV657_1069</name>
</gene>
<dbReference type="InterPro" id="IPR036890">
    <property type="entry name" value="HATPase_C_sf"/>
</dbReference>
<dbReference type="EC" id="2.7.13.3" evidence="2"/>
<dbReference type="PANTHER" id="PTHR43065">
    <property type="entry name" value="SENSOR HISTIDINE KINASE"/>
    <property type="match status" value="1"/>
</dbReference>
<dbReference type="PRINTS" id="PR00344">
    <property type="entry name" value="BCTRLSENSOR"/>
</dbReference>
<name>A0A4R8G1Q1_9RHOB</name>
<keyword evidence="3" id="KW-0597">Phosphoprotein</keyword>
<dbReference type="SMART" id="SM00387">
    <property type="entry name" value="HATPase_c"/>
    <property type="match status" value="1"/>
</dbReference>
<dbReference type="SMART" id="SM00388">
    <property type="entry name" value="HisKA"/>
    <property type="match status" value="1"/>
</dbReference>
<feature type="domain" description="Histidine kinase" evidence="5">
    <location>
        <begin position="207"/>
        <end position="430"/>
    </location>
</feature>
<feature type="transmembrane region" description="Helical" evidence="4">
    <location>
        <begin position="101"/>
        <end position="120"/>
    </location>
</feature>
<dbReference type="Gene3D" id="3.30.565.10">
    <property type="entry name" value="Histidine kinase-like ATPase, C-terminal domain"/>
    <property type="match status" value="1"/>
</dbReference>
<reference evidence="6 7" key="1">
    <citation type="submission" date="2019-03" db="EMBL/GenBank/DDBJ databases">
        <title>Genomic Encyclopedia of Type Strains, Phase IV (KMG-IV): sequencing the most valuable type-strain genomes for metagenomic binning, comparative biology and taxonomic classification.</title>
        <authorList>
            <person name="Goeker M."/>
        </authorList>
    </citation>
    <scope>NUCLEOTIDE SEQUENCE [LARGE SCALE GENOMIC DNA]</scope>
    <source>
        <strain evidence="6 7">JA181</strain>
    </source>
</reference>
<keyword evidence="6" id="KW-0808">Transferase</keyword>
<dbReference type="InterPro" id="IPR004358">
    <property type="entry name" value="Sig_transdc_His_kin-like_C"/>
</dbReference>
<evidence type="ECO:0000256" key="2">
    <source>
        <dbReference type="ARBA" id="ARBA00012438"/>
    </source>
</evidence>
<feature type="transmembrane region" description="Helical" evidence="4">
    <location>
        <begin position="76"/>
        <end position="95"/>
    </location>
</feature>
<dbReference type="Proteomes" id="UP000295484">
    <property type="component" value="Unassembled WGS sequence"/>
</dbReference>
<dbReference type="GO" id="GO:0000155">
    <property type="term" value="F:phosphorelay sensor kinase activity"/>
    <property type="evidence" value="ECO:0007669"/>
    <property type="project" value="InterPro"/>
</dbReference>
<proteinExistence type="predicted"/>
<dbReference type="RefSeq" id="WP_113668094.1">
    <property type="nucleotide sequence ID" value="NZ_SOEB01000006.1"/>
</dbReference>
<feature type="transmembrane region" description="Helical" evidence="4">
    <location>
        <begin position="154"/>
        <end position="172"/>
    </location>
</feature>
<evidence type="ECO:0000259" key="5">
    <source>
        <dbReference type="PROSITE" id="PS50109"/>
    </source>
</evidence>
<dbReference type="EMBL" id="SOEB01000006">
    <property type="protein sequence ID" value="TDX30526.1"/>
    <property type="molecule type" value="Genomic_DNA"/>
</dbReference>
<sequence length="430" mass="45818">MDHRREIDRLYALEFGRPQELLLRGLGVAVGGAVLQEAAGWAAVLIWMAGYGLANLAYLAFLRSRGRICTAHDTRIAGGLFLAALVSFLWLPATLGTEDEAAVRITALSMLGCAMVFLIRRGDSQRWLVLAETAVIGLALMVLVAMVLPRIDSMAVRGAATGSGLAMLGYFAHAIWAGRRLRLAAEAAAYGSLQAQKMQAMGELAGGIAHDFNNMLMALQANLDFYRDSSDPTDRDRCIAEAAAAADRAAALARRLLAFAQRAEPAGRDRVDLCLALEEVRSLVRPLIPPTIRMRIAPPEAPVLVEVAQDQLVAALINLLLNARDALRLGGGLALETRPVRLTAPRPMLDGSRLPRGAYAEISITDTGSGIPDEILSRVTEPFFTTKPAGEGTGLGLAMVQGFTRSAQGGLDIASSRAGTRVSLYLPLAA</sequence>
<feature type="transmembrane region" description="Helical" evidence="4">
    <location>
        <begin position="21"/>
        <end position="39"/>
    </location>
</feature>
<dbReference type="InterPro" id="IPR005467">
    <property type="entry name" value="His_kinase_dom"/>
</dbReference>
<keyword evidence="4" id="KW-0472">Membrane</keyword>
<dbReference type="PROSITE" id="PS50109">
    <property type="entry name" value="HIS_KIN"/>
    <property type="match status" value="1"/>
</dbReference>
<evidence type="ECO:0000256" key="4">
    <source>
        <dbReference type="SAM" id="Phobius"/>
    </source>
</evidence>
<dbReference type="SUPFAM" id="SSF55874">
    <property type="entry name" value="ATPase domain of HSP90 chaperone/DNA topoisomerase II/histidine kinase"/>
    <property type="match status" value="1"/>
</dbReference>
<feature type="transmembrane region" description="Helical" evidence="4">
    <location>
        <begin position="45"/>
        <end position="64"/>
    </location>
</feature>
<keyword evidence="6" id="KW-0418">Kinase</keyword>
<keyword evidence="4" id="KW-1133">Transmembrane helix</keyword>
<accession>A0A4R8G1Q1</accession>
<dbReference type="InterPro" id="IPR003661">
    <property type="entry name" value="HisK_dim/P_dom"/>
</dbReference>
<keyword evidence="4" id="KW-0812">Transmembrane</keyword>
<evidence type="ECO:0000313" key="6">
    <source>
        <dbReference type="EMBL" id="TDX30526.1"/>
    </source>
</evidence>
<dbReference type="SUPFAM" id="SSF47384">
    <property type="entry name" value="Homodimeric domain of signal transducing histidine kinase"/>
    <property type="match status" value="1"/>
</dbReference>
<dbReference type="Pfam" id="PF02518">
    <property type="entry name" value="HATPase_c"/>
    <property type="match status" value="1"/>
</dbReference>
<comment type="caution">
    <text evidence="6">The sequence shown here is derived from an EMBL/GenBank/DDBJ whole genome shotgun (WGS) entry which is preliminary data.</text>
</comment>
<dbReference type="PANTHER" id="PTHR43065:SF42">
    <property type="entry name" value="TWO-COMPONENT SENSOR PPRA"/>
    <property type="match status" value="1"/>
</dbReference>
<protein>
    <recommendedName>
        <fullName evidence="2">histidine kinase</fullName>
        <ecNumber evidence="2">2.7.13.3</ecNumber>
    </recommendedName>
</protein>
<evidence type="ECO:0000256" key="3">
    <source>
        <dbReference type="ARBA" id="ARBA00022553"/>
    </source>
</evidence>
<dbReference type="InterPro" id="IPR003594">
    <property type="entry name" value="HATPase_dom"/>
</dbReference>
<dbReference type="AlphaFoldDB" id="A0A4R8G1Q1"/>
<feature type="transmembrane region" description="Helical" evidence="4">
    <location>
        <begin position="127"/>
        <end position="148"/>
    </location>
</feature>
<evidence type="ECO:0000256" key="1">
    <source>
        <dbReference type="ARBA" id="ARBA00000085"/>
    </source>
</evidence>